<dbReference type="InterPro" id="IPR036652">
    <property type="entry name" value="YjeF_N_dom_sf"/>
</dbReference>
<keyword evidence="9 18" id="KW-0630">Potassium</keyword>
<evidence type="ECO:0000256" key="14">
    <source>
        <dbReference type="ARBA" id="ARBA00025153"/>
    </source>
</evidence>
<keyword evidence="13" id="KW-0511">Multifunctional enzyme</keyword>
<feature type="domain" description="YjeF C-terminal" evidence="20">
    <location>
        <begin position="224"/>
        <end position="497"/>
    </location>
</feature>
<feature type="binding site" evidence="17">
    <location>
        <position position="445"/>
    </location>
    <ligand>
        <name>(6S)-NADPHX</name>
        <dbReference type="ChEBI" id="CHEBI:64076"/>
    </ligand>
</feature>
<comment type="similarity">
    <text evidence="17">Belongs to the NnrD/CARKD family.</text>
</comment>
<dbReference type="PANTHER" id="PTHR12592:SF0">
    <property type="entry name" value="ATP-DEPENDENT (S)-NAD(P)H-HYDRATE DEHYDRATASE"/>
    <property type="match status" value="1"/>
</dbReference>
<comment type="caution">
    <text evidence="17">Lacks conserved residue(s) required for the propagation of feature annotation.</text>
</comment>
<evidence type="ECO:0000256" key="19">
    <source>
        <dbReference type="PIRNR" id="PIRNR017184"/>
    </source>
</evidence>
<keyword evidence="12 17" id="KW-0456">Lyase</keyword>
<evidence type="ECO:0000256" key="8">
    <source>
        <dbReference type="ARBA" id="ARBA00022857"/>
    </source>
</evidence>
<keyword evidence="22" id="KW-0808">Transferase</keyword>
<dbReference type="InterPro" id="IPR030677">
    <property type="entry name" value="Nnr"/>
</dbReference>
<evidence type="ECO:0000313" key="24">
    <source>
        <dbReference type="Proteomes" id="UP000578697"/>
    </source>
</evidence>
<evidence type="ECO:0000256" key="11">
    <source>
        <dbReference type="ARBA" id="ARBA00023235"/>
    </source>
</evidence>
<gene>
    <name evidence="18" type="primary">nnrE</name>
    <name evidence="17" type="synonym">nnrD</name>
    <name evidence="23" type="ORF">DYE49_12225</name>
    <name evidence="22" type="ORF">HNP77_001282</name>
</gene>
<evidence type="ECO:0000256" key="13">
    <source>
        <dbReference type="ARBA" id="ARBA00023268"/>
    </source>
</evidence>
<evidence type="ECO:0000256" key="7">
    <source>
        <dbReference type="ARBA" id="ARBA00022840"/>
    </source>
</evidence>
<dbReference type="GO" id="GO:0046872">
    <property type="term" value="F:metal ion binding"/>
    <property type="evidence" value="ECO:0007669"/>
    <property type="project" value="UniProtKB-UniRule"/>
</dbReference>
<comment type="catalytic activity">
    <reaction evidence="2 18 19">
        <text>(6R)-NADPHX = (6S)-NADPHX</text>
        <dbReference type="Rhea" id="RHEA:32227"/>
        <dbReference type="ChEBI" id="CHEBI:64076"/>
        <dbReference type="ChEBI" id="CHEBI:64077"/>
        <dbReference type="EC" id="5.1.99.6"/>
    </reaction>
</comment>
<evidence type="ECO:0000256" key="15">
    <source>
        <dbReference type="ARBA" id="ARBA00048238"/>
    </source>
</evidence>
<dbReference type="Proteomes" id="UP000578697">
    <property type="component" value="Unassembled WGS sequence"/>
</dbReference>
<evidence type="ECO:0000313" key="23">
    <source>
        <dbReference type="EMBL" id="QOS41172.1"/>
    </source>
</evidence>
<comment type="catalytic activity">
    <reaction evidence="1 18 19">
        <text>(6R)-NADHX = (6S)-NADHX</text>
        <dbReference type="Rhea" id="RHEA:32215"/>
        <dbReference type="ChEBI" id="CHEBI:64074"/>
        <dbReference type="ChEBI" id="CHEBI:64075"/>
        <dbReference type="EC" id="5.1.99.6"/>
    </reaction>
</comment>
<feature type="domain" description="YjeF N-terminal" evidence="21">
    <location>
        <begin position="8"/>
        <end position="212"/>
    </location>
</feature>
<keyword evidence="5 18" id="KW-0479">Metal-binding</keyword>
<comment type="cofactor">
    <cofactor evidence="17">
        <name>Mg(2+)</name>
        <dbReference type="ChEBI" id="CHEBI:18420"/>
    </cofactor>
</comment>
<keyword evidence="7 17" id="KW-0067">ATP-binding</keyword>
<dbReference type="GO" id="GO:0016301">
    <property type="term" value="F:kinase activity"/>
    <property type="evidence" value="ECO:0007669"/>
    <property type="project" value="UniProtKB-KW"/>
</dbReference>
<dbReference type="GO" id="GO:0052855">
    <property type="term" value="F:ADP-dependent NAD(P)H-hydrate dehydratase activity"/>
    <property type="evidence" value="ECO:0007669"/>
    <property type="project" value="UniProtKB-UniRule"/>
</dbReference>
<keyword evidence="8 17" id="KW-0521">NADP</keyword>
<dbReference type="InterPro" id="IPR029056">
    <property type="entry name" value="Ribokinase-like"/>
</dbReference>
<feature type="binding site" evidence="18">
    <location>
        <begin position="135"/>
        <end position="141"/>
    </location>
    <ligand>
        <name>(6S)-NADPHX</name>
        <dbReference type="ChEBI" id="CHEBI:64076"/>
    </ligand>
</feature>
<proteinExistence type="inferred from homology"/>
<reference evidence="23 25" key="1">
    <citation type="submission" date="2018-08" db="EMBL/GenBank/DDBJ databases">
        <title>The first complete genome of Treponema rectale (CHPAT), a commensal spirochete of the bovine rectum.</title>
        <authorList>
            <person name="Staton G.J."/>
            <person name="Clegg S.R."/>
            <person name="Carter S.D."/>
            <person name="Radford A.D."/>
            <person name="Darby A."/>
            <person name="Hall N."/>
            <person name="Birtles R.J."/>
            <person name="Evans N.J."/>
        </authorList>
    </citation>
    <scope>NUCLEOTIDE SEQUENCE [LARGE SCALE GENOMIC DNA]</scope>
    <source>
        <strain evidence="23 25">CHPA</strain>
    </source>
</reference>
<comment type="function">
    <text evidence="18">Catalyzes the epimerization of the S- and R-forms of NAD(P)HX, a damaged form of NAD(P)H that is a result of enzymatic or heat-dependent hydration. This is a prerequisite for the S-specific NAD(P)H-hydrate dehydratase to allow the repair of both epimers of NAD(P)HX.</text>
</comment>
<dbReference type="InterPro" id="IPR000631">
    <property type="entry name" value="CARKD"/>
</dbReference>
<sequence>MKKIYSDTRELDKAARSTFGLTEDIMMENAAAAMEKEISDYIKKCNGPFLSRPTVLVLCGGGNNGGDGYALARRLISHDVSVTVCEVLEAKSEMCILQKERAKKSGVHFISFYELDDFLTETSFDLKAVADCIFGSGFHGELPVQAKAVLDAVNKEKGLLKLACDIPSGIYFKADVTVTMGALKTQLFTDRSKDMCGKIKVADLGISRSSFENCPSVQPEAFLLEESDLVLPIREKQNVHKGTFGHTVIYSGEKTGASVIVGTAALNFGSGLVSLVDKTDGLENKNIPYELMTGKQLPENTTAVALGMGLGINNDCGNEYLETLIENKNIAAVLDADILSGEKFSEKLKELLYSRRGLDNLILTPHPKEFANMMKHLGLGEYEAADVVENKLECAKKFCSEFEGVTLILKGADVVIAQKNPSEENVRIYVNVFGTAALAKAGSGDVLGGFAAALLAQHKNSLGSAVHASLAHALASQKCSVNFSLTPFELISYLKQI</sequence>
<evidence type="ECO:0000256" key="3">
    <source>
        <dbReference type="ARBA" id="ARBA00006001"/>
    </source>
</evidence>
<evidence type="ECO:0000313" key="22">
    <source>
        <dbReference type="EMBL" id="MBB5218913.1"/>
    </source>
</evidence>
<evidence type="ECO:0000259" key="20">
    <source>
        <dbReference type="PROSITE" id="PS51383"/>
    </source>
</evidence>
<feature type="binding site" evidence="17">
    <location>
        <position position="444"/>
    </location>
    <ligand>
        <name>AMP</name>
        <dbReference type="ChEBI" id="CHEBI:456215"/>
    </ligand>
</feature>
<feature type="binding site" evidence="17">
    <location>
        <position position="309"/>
    </location>
    <ligand>
        <name>(6S)-NADPHX</name>
        <dbReference type="ChEBI" id="CHEBI:64076"/>
    </ligand>
</feature>
<evidence type="ECO:0000256" key="10">
    <source>
        <dbReference type="ARBA" id="ARBA00023027"/>
    </source>
</evidence>
<dbReference type="EMBL" id="JACHFR010000002">
    <property type="protein sequence ID" value="MBB5218913.1"/>
    <property type="molecule type" value="Genomic_DNA"/>
</dbReference>
<dbReference type="InterPro" id="IPR004443">
    <property type="entry name" value="YjeF_N_dom"/>
</dbReference>
<name>A0A840SHB2_9SPIR</name>
<keyword evidence="11 18" id="KW-0413">Isomerase</keyword>
<evidence type="ECO:0000256" key="6">
    <source>
        <dbReference type="ARBA" id="ARBA00022741"/>
    </source>
</evidence>
<dbReference type="NCBIfam" id="TIGR00197">
    <property type="entry name" value="yjeF_nterm"/>
    <property type="match status" value="1"/>
</dbReference>
<dbReference type="HAMAP" id="MF_01966">
    <property type="entry name" value="NADHX_epimerase"/>
    <property type="match status" value="1"/>
</dbReference>
<feature type="binding site" evidence="17">
    <location>
        <position position="257"/>
    </location>
    <ligand>
        <name>(6S)-NADPHX</name>
        <dbReference type="ChEBI" id="CHEBI:64076"/>
    </ligand>
</feature>
<dbReference type="GO" id="GO:0046496">
    <property type="term" value="P:nicotinamide nucleotide metabolic process"/>
    <property type="evidence" value="ECO:0007669"/>
    <property type="project" value="UniProtKB-UniRule"/>
</dbReference>
<dbReference type="Gene3D" id="3.40.50.10260">
    <property type="entry name" value="YjeF N-terminal domain"/>
    <property type="match status" value="1"/>
</dbReference>
<dbReference type="PIRSF" id="PIRSF017184">
    <property type="entry name" value="Nnr"/>
    <property type="match status" value="1"/>
</dbReference>
<dbReference type="Pfam" id="PF03853">
    <property type="entry name" value="YjeF_N"/>
    <property type="match status" value="1"/>
</dbReference>
<dbReference type="HAMAP" id="MF_01965">
    <property type="entry name" value="NADHX_dehydratase"/>
    <property type="match status" value="1"/>
</dbReference>
<protein>
    <recommendedName>
        <fullName evidence="19">Bifunctional NAD(P)H-hydrate repair enzyme</fullName>
    </recommendedName>
    <alternativeName>
        <fullName evidence="19">Nicotinamide nucleotide repair protein</fullName>
    </alternativeName>
    <domain>
        <recommendedName>
            <fullName evidence="19">ADP-dependent (S)-NAD(P)H-hydrate dehydratase</fullName>
            <ecNumber evidence="19">4.2.1.136</ecNumber>
        </recommendedName>
        <alternativeName>
            <fullName evidence="19">ADP-dependent NAD(P)HX dehydratase</fullName>
        </alternativeName>
    </domain>
    <domain>
        <recommendedName>
            <fullName evidence="19">NAD(P)H-hydrate epimerase</fullName>
            <ecNumber evidence="19">5.1.99.6</ecNumber>
        </recommendedName>
    </domain>
</protein>
<reference evidence="22 24" key="2">
    <citation type="submission" date="2020-08" db="EMBL/GenBank/DDBJ databases">
        <title>Genomic Encyclopedia of Type Strains, Phase IV (KMG-IV): sequencing the most valuable type-strain genomes for metagenomic binning, comparative biology and taxonomic classification.</title>
        <authorList>
            <person name="Goeker M."/>
        </authorList>
    </citation>
    <scope>NUCLEOTIDE SEQUENCE [LARGE SCALE GENOMIC DNA]</scope>
    <source>
        <strain evidence="22 24">DSM 103679</strain>
    </source>
</reference>
<dbReference type="NCBIfam" id="TIGR00196">
    <property type="entry name" value="yjeF_cterm"/>
    <property type="match status" value="1"/>
</dbReference>
<comment type="function">
    <text evidence="17">Catalyzes the dehydration of the S-form of NAD(P)HX at the expense of ADP, which is converted to AMP. Together with NAD(P)HX epimerase, which catalyzes the epimerization of the S- and R-forms, the enzyme allows the repair of both epimers of NAD(P)HX, a damaged form of NAD(P)H that is a result of enzymatic or heat-dependent hydration.</text>
</comment>
<evidence type="ECO:0000256" key="5">
    <source>
        <dbReference type="ARBA" id="ARBA00022723"/>
    </source>
</evidence>
<dbReference type="Gene3D" id="3.40.1190.20">
    <property type="match status" value="1"/>
</dbReference>
<feature type="binding site" evidence="18">
    <location>
        <position position="131"/>
    </location>
    <ligand>
        <name>K(+)</name>
        <dbReference type="ChEBI" id="CHEBI:29103"/>
    </ligand>
</feature>
<evidence type="ECO:0000256" key="4">
    <source>
        <dbReference type="ARBA" id="ARBA00009524"/>
    </source>
</evidence>
<dbReference type="PROSITE" id="PS51383">
    <property type="entry name" value="YJEF_C_3"/>
    <property type="match status" value="1"/>
</dbReference>
<dbReference type="SUPFAM" id="SSF53613">
    <property type="entry name" value="Ribokinase-like"/>
    <property type="match status" value="1"/>
</dbReference>
<dbReference type="SUPFAM" id="SSF64153">
    <property type="entry name" value="YjeF N-terminal domain-like"/>
    <property type="match status" value="1"/>
</dbReference>
<comment type="similarity">
    <text evidence="4 19">In the C-terminal section; belongs to the NnrD/CARKD family.</text>
</comment>
<comment type="similarity">
    <text evidence="18">Belongs to the NnrE/AIBP family.</text>
</comment>
<dbReference type="KEGG" id="trc:DYE49_12225"/>
<accession>A0A840SHB2</accession>
<feature type="binding site" evidence="18">
    <location>
        <position position="168"/>
    </location>
    <ligand>
        <name>K(+)</name>
        <dbReference type="ChEBI" id="CHEBI:29103"/>
    </ligand>
</feature>
<feature type="binding site" evidence="17">
    <location>
        <position position="366"/>
    </location>
    <ligand>
        <name>(6S)-NADPHX</name>
        <dbReference type="ChEBI" id="CHEBI:64076"/>
    </ligand>
</feature>
<dbReference type="AlphaFoldDB" id="A0A840SHB2"/>
<keyword evidence="22" id="KW-0418">Kinase</keyword>
<evidence type="ECO:0000256" key="17">
    <source>
        <dbReference type="HAMAP-Rule" id="MF_01965"/>
    </source>
</evidence>
<comment type="catalytic activity">
    <reaction evidence="15 17 19">
        <text>(6S)-NADHX + ADP = AMP + phosphate + NADH + H(+)</text>
        <dbReference type="Rhea" id="RHEA:32223"/>
        <dbReference type="ChEBI" id="CHEBI:15378"/>
        <dbReference type="ChEBI" id="CHEBI:43474"/>
        <dbReference type="ChEBI" id="CHEBI:57945"/>
        <dbReference type="ChEBI" id="CHEBI:64074"/>
        <dbReference type="ChEBI" id="CHEBI:456215"/>
        <dbReference type="ChEBI" id="CHEBI:456216"/>
        <dbReference type="EC" id="4.2.1.136"/>
    </reaction>
</comment>
<dbReference type="PROSITE" id="PS51385">
    <property type="entry name" value="YJEF_N"/>
    <property type="match status" value="1"/>
</dbReference>
<dbReference type="GO" id="GO:0005524">
    <property type="term" value="F:ATP binding"/>
    <property type="evidence" value="ECO:0007669"/>
    <property type="project" value="UniProtKB-UniRule"/>
</dbReference>
<comment type="function">
    <text evidence="14 19">Bifunctional enzyme that catalyzes the epimerization of the S- and R-forms of NAD(P)HX and the dehydration of the S-form of NAD(P)HX at the expense of ADP, which is converted to AMP. This allows the repair of both epimers of NAD(P)HX, a damaged form of NAD(P)H that is a result of enzymatic or heat-dependent hydration.</text>
</comment>
<keyword evidence="24" id="KW-1185">Reference proteome</keyword>
<dbReference type="GO" id="GO:0110051">
    <property type="term" value="P:metabolite repair"/>
    <property type="evidence" value="ECO:0007669"/>
    <property type="project" value="TreeGrafter"/>
</dbReference>
<feature type="binding site" evidence="18">
    <location>
        <position position="165"/>
    </location>
    <ligand>
        <name>(6S)-NADPHX</name>
        <dbReference type="ChEBI" id="CHEBI:64076"/>
    </ligand>
</feature>
<comment type="catalytic activity">
    <reaction evidence="16 17 19">
        <text>(6S)-NADPHX + ADP = AMP + phosphate + NADPH + H(+)</text>
        <dbReference type="Rhea" id="RHEA:32235"/>
        <dbReference type="ChEBI" id="CHEBI:15378"/>
        <dbReference type="ChEBI" id="CHEBI:43474"/>
        <dbReference type="ChEBI" id="CHEBI:57783"/>
        <dbReference type="ChEBI" id="CHEBI:64076"/>
        <dbReference type="ChEBI" id="CHEBI:456215"/>
        <dbReference type="ChEBI" id="CHEBI:456216"/>
        <dbReference type="EC" id="4.2.1.136"/>
    </reaction>
</comment>
<dbReference type="Proteomes" id="UP000593591">
    <property type="component" value="Chromosome"/>
</dbReference>
<dbReference type="EMBL" id="CP031517">
    <property type="protein sequence ID" value="QOS41172.1"/>
    <property type="molecule type" value="Genomic_DNA"/>
</dbReference>
<feature type="binding site" evidence="18">
    <location>
        <position position="64"/>
    </location>
    <ligand>
        <name>K(+)</name>
        <dbReference type="ChEBI" id="CHEBI:29103"/>
    </ligand>
</feature>
<comment type="cofactor">
    <cofactor evidence="18 19">
        <name>K(+)</name>
        <dbReference type="ChEBI" id="CHEBI:29103"/>
    </cofactor>
    <text evidence="18 19">Binds 1 potassium ion per subunit.</text>
</comment>
<dbReference type="CDD" id="cd01171">
    <property type="entry name" value="YXKO-related"/>
    <property type="match status" value="1"/>
</dbReference>
<evidence type="ECO:0000256" key="16">
    <source>
        <dbReference type="ARBA" id="ARBA00049209"/>
    </source>
</evidence>
<dbReference type="RefSeq" id="WP_184652353.1">
    <property type="nucleotide sequence ID" value="NZ_JACHFR010000002.1"/>
</dbReference>
<evidence type="ECO:0000256" key="2">
    <source>
        <dbReference type="ARBA" id="ARBA00000909"/>
    </source>
</evidence>
<evidence type="ECO:0000256" key="12">
    <source>
        <dbReference type="ARBA" id="ARBA00023239"/>
    </source>
</evidence>
<dbReference type="EC" id="4.2.1.136" evidence="19"/>
<keyword evidence="6 17" id="KW-0547">Nucleotide-binding</keyword>
<feature type="binding site" evidence="18">
    <location>
        <begin position="63"/>
        <end position="67"/>
    </location>
    <ligand>
        <name>(6S)-NADPHX</name>
        <dbReference type="ChEBI" id="CHEBI:64076"/>
    </ligand>
</feature>
<comment type="similarity">
    <text evidence="3 19">In the N-terminal section; belongs to the NnrE/AIBP family.</text>
</comment>
<dbReference type="PANTHER" id="PTHR12592">
    <property type="entry name" value="ATP-DEPENDENT (S)-NAD(P)H-HYDRATE DEHYDRATASE FAMILY MEMBER"/>
    <property type="match status" value="1"/>
</dbReference>
<evidence type="ECO:0000256" key="18">
    <source>
        <dbReference type="HAMAP-Rule" id="MF_01966"/>
    </source>
</evidence>
<evidence type="ECO:0000313" key="25">
    <source>
        <dbReference type="Proteomes" id="UP000593591"/>
    </source>
</evidence>
<keyword evidence="10 17" id="KW-0520">NAD</keyword>
<organism evidence="22 24">
    <name type="scientific">Treponema rectale</name>
    <dbReference type="NCBI Taxonomy" id="744512"/>
    <lineage>
        <taxon>Bacteria</taxon>
        <taxon>Pseudomonadati</taxon>
        <taxon>Spirochaetota</taxon>
        <taxon>Spirochaetia</taxon>
        <taxon>Spirochaetales</taxon>
        <taxon>Treponemataceae</taxon>
        <taxon>Treponema</taxon>
    </lineage>
</organism>
<dbReference type="GO" id="GO:0052856">
    <property type="term" value="F:NAD(P)HX epimerase activity"/>
    <property type="evidence" value="ECO:0007669"/>
    <property type="project" value="UniProtKB-UniRule"/>
</dbReference>
<evidence type="ECO:0000256" key="1">
    <source>
        <dbReference type="ARBA" id="ARBA00000013"/>
    </source>
</evidence>
<evidence type="ECO:0000256" key="9">
    <source>
        <dbReference type="ARBA" id="ARBA00022958"/>
    </source>
</evidence>
<comment type="subunit">
    <text evidence="17">Homotetramer.</text>
</comment>
<dbReference type="EC" id="5.1.99.6" evidence="19"/>
<evidence type="ECO:0000259" key="21">
    <source>
        <dbReference type="PROSITE" id="PS51385"/>
    </source>
</evidence>
<dbReference type="Pfam" id="PF01256">
    <property type="entry name" value="Carb_kinase"/>
    <property type="match status" value="1"/>
</dbReference>